<proteinExistence type="predicted"/>
<dbReference type="Proteomes" id="UP001165653">
    <property type="component" value="Unassembled WGS sequence"/>
</dbReference>
<comment type="caution">
    <text evidence="2">The sequence shown here is derived from an EMBL/GenBank/DDBJ whole genome shotgun (WGS) entry which is preliminary data.</text>
</comment>
<protein>
    <submittedName>
        <fullName evidence="2">Uncharacterized protein</fullName>
    </submittedName>
</protein>
<evidence type="ECO:0000313" key="3">
    <source>
        <dbReference type="Proteomes" id="UP001165653"/>
    </source>
</evidence>
<accession>A0ABT3G6G5</accession>
<feature type="region of interest" description="Disordered" evidence="1">
    <location>
        <begin position="30"/>
        <end position="56"/>
    </location>
</feature>
<evidence type="ECO:0000313" key="2">
    <source>
        <dbReference type="EMBL" id="MCW1915427.1"/>
    </source>
</evidence>
<evidence type="ECO:0000256" key="1">
    <source>
        <dbReference type="SAM" id="MobiDB-lite"/>
    </source>
</evidence>
<name>A0ABT3G6G5_9BACT</name>
<keyword evidence="3" id="KW-1185">Reference proteome</keyword>
<dbReference type="EMBL" id="JAPDDR010000009">
    <property type="protein sequence ID" value="MCW1915427.1"/>
    <property type="molecule type" value="Genomic_DNA"/>
</dbReference>
<dbReference type="RefSeq" id="WP_264514976.1">
    <property type="nucleotide sequence ID" value="NZ_JAPDDR010000009.1"/>
</dbReference>
<reference evidence="2" key="1">
    <citation type="submission" date="2022-10" db="EMBL/GenBank/DDBJ databases">
        <title>Luteolibacter sp. GHJ8, whole genome shotgun sequencing project.</title>
        <authorList>
            <person name="Zhao G."/>
            <person name="Shen L."/>
        </authorList>
    </citation>
    <scope>NUCLEOTIDE SEQUENCE</scope>
    <source>
        <strain evidence="2">GHJ8</strain>
    </source>
</reference>
<sequence>MNPKQSQWVWSASGVALALGAGVMIGRISSSGNDAADGTRSPLSARDGAHHGEGGMTLAERVQRKRAEEGRGTASRPVETDLKAIFETTSRLDRTQKLLAFLDRLPTEQFASVYEEFRNMPGVNLRGSERSLILQAWAERDPHSALGFLQEKGAEDWERETTVATWAANDPQAAFAWAQTAQDEGDVNNWLLGATRGIAATDPELARDFLAQLEGRTREQALDAMRPYVMQYGFDYAAAWISGMGDEETRNRVSRNMARDLAEADPAQAAQWNNGMTNVDLRRDVSETVGDRWAARDLTAALDWVESLPPNVRSEAAEGPARRYARQDPEAAAKWLASLGNDPDLDGARQIFIEESFRRSPQTSLEFVSNLSDQRAQIGVYQRYLGGWMRRDENAARQWLNSNAQNLPPQVVARFNPPPR</sequence>
<organism evidence="2 3">
    <name type="scientific">Luteolibacter rhizosphaerae</name>
    <dbReference type="NCBI Taxonomy" id="2989719"/>
    <lineage>
        <taxon>Bacteria</taxon>
        <taxon>Pseudomonadati</taxon>
        <taxon>Verrucomicrobiota</taxon>
        <taxon>Verrucomicrobiia</taxon>
        <taxon>Verrucomicrobiales</taxon>
        <taxon>Verrucomicrobiaceae</taxon>
        <taxon>Luteolibacter</taxon>
    </lineage>
</organism>
<gene>
    <name evidence="2" type="ORF">OJ996_17715</name>
</gene>